<proteinExistence type="predicted"/>
<organism evidence="1">
    <name type="scientific">uncultured Caudovirales phage</name>
    <dbReference type="NCBI Taxonomy" id="2100421"/>
    <lineage>
        <taxon>Viruses</taxon>
        <taxon>Duplodnaviria</taxon>
        <taxon>Heunggongvirae</taxon>
        <taxon>Uroviricota</taxon>
        <taxon>Caudoviricetes</taxon>
        <taxon>Peduoviridae</taxon>
        <taxon>Maltschvirus</taxon>
        <taxon>Maltschvirus maltsch</taxon>
    </lineage>
</organism>
<protein>
    <submittedName>
        <fullName evidence="1">Uncharacterized protein</fullName>
    </submittedName>
</protein>
<accession>A0A6J5LJG0</accession>
<gene>
    <name evidence="1" type="ORF">UFOVP250_81</name>
</gene>
<sequence>MNIQAAGMFEVDIEGNIFTYTENLDAELFGRLISQACADILANVGDYEGAAEIQLYFGV</sequence>
<evidence type="ECO:0000313" key="1">
    <source>
        <dbReference type="EMBL" id="CAB4133236.1"/>
    </source>
</evidence>
<dbReference type="EMBL" id="LR796270">
    <property type="protein sequence ID" value="CAB4133236.1"/>
    <property type="molecule type" value="Genomic_DNA"/>
</dbReference>
<reference evidence="1" key="1">
    <citation type="submission" date="2020-04" db="EMBL/GenBank/DDBJ databases">
        <authorList>
            <person name="Chiriac C."/>
            <person name="Salcher M."/>
            <person name="Ghai R."/>
            <person name="Kavagutti S V."/>
        </authorList>
    </citation>
    <scope>NUCLEOTIDE SEQUENCE</scope>
</reference>
<name>A0A6J5LJG0_9CAUD</name>